<dbReference type="AlphaFoldDB" id="A0A832ZYT9"/>
<comment type="caution">
    <text evidence="2">The sequence shown here is derived from an EMBL/GenBank/DDBJ whole genome shotgun (WGS) entry which is preliminary data.</text>
</comment>
<evidence type="ECO:0000256" key="1">
    <source>
        <dbReference type="SAM" id="Phobius"/>
    </source>
</evidence>
<keyword evidence="1" id="KW-0472">Membrane</keyword>
<name>A0A832ZYT9_CALS0</name>
<organism evidence="2 3">
    <name type="scientific">Caldiarchaeum subterraneum</name>
    <dbReference type="NCBI Taxonomy" id="311458"/>
    <lineage>
        <taxon>Archaea</taxon>
        <taxon>Nitrososphaerota</taxon>
        <taxon>Candidatus Caldarchaeales</taxon>
        <taxon>Candidatus Caldarchaeaceae</taxon>
        <taxon>Candidatus Caldarchaeum</taxon>
    </lineage>
</organism>
<proteinExistence type="predicted"/>
<dbReference type="EMBL" id="DQVM01000091">
    <property type="protein sequence ID" value="HIQ29851.1"/>
    <property type="molecule type" value="Genomic_DNA"/>
</dbReference>
<protein>
    <submittedName>
        <fullName evidence="2">Uncharacterized protein</fullName>
    </submittedName>
</protein>
<gene>
    <name evidence="2" type="ORF">EYH45_04725</name>
</gene>
<feature type="transmembrane region" description="Helical" evidence="1">
    <location>
        <begin position="51"/>
        <end position="69"/>
    </location>
</feature>
<dbReference type="Proteomes" id="UP000608579">
    <property type="component" value="Unassembled WGS sequence"/>
</dbReference>
<feature type="transmembrane region" description="Helical" evidence="1">
    <location>
        <begin position="12"/>
        <end position="31"/>
    </location>
</feature>
<reference evidence="2" key="1">
    <citation type="journal article" date="2020" name="ISME J.">
        <title>Gammaproteobacteria mediating utilization of methyl-, sulfur- and petroleum organic compounds in deep ocean hydrothermal plumes.</title>
        <authorList>
            <person name="Zhou Z."/>
            <person name="Liu Y."/>
            <person name="Pan J."/>
            <person name="Cron B.R."/>
            <person name="Toner B.M."/>
            <person name="Anantharaman K."/>
            <person name="Breier J.A."/>
            <person name="Dick G.J."/>
            <person name="Li M."/>
        </authorList>
    </citation>
    <scope>NUCLEOTIDE SEQUENCE</scope>
    <source>
        <strain evidence="2">SZUA-1515</strain>
    </source>
</reference>
<evidence type="ECO:0000313" key="2">
    <source>
        <dbReference type="EMBL" id="HIQ29851.1"/>
    </source>
</evidence>
<feature type="transmembrane region" description="Helical" evidence="1">
    <location>
        <begin position="145"/>
        <end position="173"/>
    </location>
</feature>
<evidence type="ECO:0000313" key="3">
    <source>
        <dbReference type="Proteomes" id="UP000608579"/>
    </source>
</evidence>
<sequence length="176" mass="19497">MFSNRFQKLTALFLLLSGIFGVYILVEDALIGPPQRLLWADNWIWAPVPHATALVVMVLVDFAVAGLVFARPEKFVKIGLLWGFLQVLAMLLNPLTGSYYVEALLKAADENPQLIVPAELRDFLLGMDPAARRSFLEQAFSPQSFAAYLFNIPGFVARLVSEIIVVVSGFLALKSK</sequence>
<keyword evidence="1" id="KW-0812">Transmembrane</keyword>
<accession>A0A832ZYT9</accession>
<keyword evidence="1" id="KW-1133">Transmembrane helix</keyword>
<feature type="transmembrane region" description="Helical" evidence="1">
    <location>
        <begin position="81"/>
        <end position="101"/>
    </location>
</feature>